<dbReference type="GO" id="GO:0015631">
    <property type="term" value="F:tubulin binding"/>
    <property type="evidence" value="ECO:0007669"/>
    <property type="project" value="InterPro"/>
</dbReference>
<organism evidence="4 5">
    <name type="scientific">Rhododendron griersonianum</name>
    <dbReference type="NCBI Taxonomy" id="479676"/>
    <lineage>
        <taxon>Eukaryota</taxon>
        <taxon>Viridiplantae</taxon>
        <taxon>Streptophyta</taxon>
        <taxon>Embryophyta</taxon>
        <taxon>Tracheophyta</taxon>
        <taxon>Spermatophyta</taxon>
        <taxon>Magnoliopsida</taxon>
        <taxon>eudicotyledons</taxon>
        <taxon>Gunneridae</taxon>
        <taxon>Pentapetalae</taxon>
        <taxon>asterids</taxon>
        <taxon>Ericales</taxon>
        <taxon>Ericaceae</taxon>
        <taxon>Ericoideae</taxon>
        <taxon>Rhodoreae</taxon>
        <taxon>Rhododendron</taxon>
    </lineage>
</organism>
<evidence type="ECO:0000259" key="3">
    <source>
        <dbReference type="Pfam" id="PF21041"/>
    </source>
</evidence>
<dbReference type="AlphaFoldDB" id="A0AAV6HSL0"/>
<evidence type="ECO:0000313" key="5">
    <source>
        <dbReference type="Proteomes" id="UP000823749"/>
    </source>
</evidence>
<evidence type="ECO:0000313" key="4">
    <source>
        <dbReference type="EMBL" id="KAG5516858.1"/>
    </source>
</evidence>
<keyword evidence="2" id="KW-0963">Cytoplasm</keyword>
<dbReference type="EMBL" id="JACTNZ010000013">
    <property type="protein sequence ID" value="KAG5516858.1"/>
    <property type="molecule type" value="Genomic_DNA"/>
</dbReference>
<sequence>MMSEDERLLKEARKLPWEDRLTHKNWKVRNKANTDLASVCESIARLRAFGELGFLFFSSNLVTDGFLLSFHRSMYISKNYGV</sequence>
<gene>
    <name evidence="4" type="ORF">RHGRI_037556</name>
</gene>
<keyword evidence="5" id="KW-1185">Reference proteome</keyword>
<dbReference type="InterPro" id="IPR011989">
    <property type="entry name" value="ARM-like"/>
</dbReference>
<evidence type="ECO:0000256" key="1">
    <source>
        <dbReference type="ARBA" id="ARBA00004496"/>
    </source>
</evidence>
<dbReference type="InterPro" id="IPR048491">
    <property type="entry name" value="XMAP215_CLASP_TOG"/>
</dbReference>
<proteinExistence type="predicted"/>
<dbReference type="Gene3D" id="1.25.10.10">
    <property type="entry name" value="Leucine-rich Repeat Variant"/>
    <property type="match status" value="1"/>
</dbReference>
<accession>A0AAV6HSL0</accession>
<evidence type="ECO:0000256" key="2">
    <source>
        <dbReference type="ARBA" id="ARBA00022490"/>
    </source>
</evidence>
<name>A0AAV6HSL0_9ERIC</name>
<protein>
    <recommendedName>
        <fullName evidence="3">XMAP215/Dis1/CLASP TOG domain-containing protein</fullName>
    </recommendedName>
</protein>
<comment type="subcellular location">
    <subcellularLocation>
        <location evidence="1">Cytoplasm</location>
    </subcellularLocation>
</comment>
<dbReference type="Pfam" id="PF21041">
    <property type="entry name" value="XMAP215_CLASP_TOG"/>
    <property type="match status" value="1"/>
</dbReference>
<comment type="caution">
    <text evidence="4">The sequence shown here is derived from an EMBL/GenBank/DDBJ whole genome shotgun (WGS) entry which is preliminary data.</text>
</comment>
<dbReference type="Proteomes" id="UP000823749">
    <property type="component" value="Chromosome 13"/>
</dbReference>
<dbReference type="GO" id="GO:0005737">
    <property type="term" value="C:cytoplasm"/>
    <property type="evidence" value="ECO:0007669"/>
    <property type="project" value="UniProtKB-SubCell"/>
</dbReference>
<feature type="domain" description="XMAP215/Dis1/CLASP TOG" evidence="3">
    <location>
        <begin position="12"/>
        <end position="44"/>
    </location>
</feature>
<reference evidence="4 5" key="1">
    <citation type="submission" date="2020-08" db="EMBL/GenBank/DDBJ databases">
        <title>Plant Genome Project.</title>
        <authorList>
            <person name="Zhang R.-G."/>
        </authorList>
    </citation>
    <scope>NUCLEOTIDE SEQUENCE [LARGE SCALE GENOMIC DNA]</scope>
    <source>
        <strain evidence="4">WSP0</strain>
        <tissue evidence="4">Leaf</tissue>
    </source>
</reference>